<dbReference type="InterPro" id="IPR000700">
    <property type="entry name" value="PAS-assoc_C"/>
</dbReference>
<evidence type="ECO:0000256" key="10">
    <source>
        <dbReference type="ARBA" id="ARBA00068150"/>
    </source>
</evidence>
<dbReference type="Pfam" id="PF13426">
    <property type="entry name" value="PAS_9"/>
    <property type="match status" value="1"/>
</dbReference>
<dbReference type="PROSITE" id="PS50110">
    <property type="entry name" value="RESPONSE_REGULATORY"/>
    <property type="match status" value="1"/>
</dbReference>
<evidence type="ECO:0000259" key="15">
    <source>
        <dbReference type="PROSITE" id="PS50113"/>
    </source>
</evidence>
<dbReference type="InterPro" id="IPR036097">
    <property type="entry name" value="HisK_dim/P_sf"/>
</dbReference>
<evidence type="ECO:0000256" key="6">
    <source>
        <dbReference type="ARBA" id="ARBA00022777"/>
    </source>
</evidence>
<proteinExistence type="predicted"/>
<dbReference type="InterPro" id="IPR001789">
    <property type="entry name" value="Sig_transdc_resp-reg_receiver"/>
</dbReference>
<feature type="modified residue" description="4-aspartylphosphate" evidence="11">
    <location>
        <position position="1146"/>
    </location>
</feature>
<evidence type="ECO:0000259" key="13">
    <source>
        <dbReference type="PROSITE" id="PS50110"/>
    </source>
</evidence>
<dbReference type="SMART" id="SM00388">
    <property type="entry name" value="HisKA"/>
    <property type="match status" value="1"/>
</dbReference>
<dbReference type="PANTHER" id="PTHR43047:SF64">
    <property type="entry name" value="HISTIDINE KINASE CONTAINING CHEY-HOMOLOGOUS RECEIVER DOMAIN AND PAS DOMAIN-RELATED"/>
    <property type="match status" value="1"/>
</dbReference>
<dbReference type="NCBIfam" id="TIGR00229">
    <property type="entry name" value="sensory_box"/>
    <property type="match status" value="2"/>
</dbReference>
<dbReference type="InterPro" id="IPR013656">
    <property type="entry name" value="PAS_4"/>
</dbReference>
<dbReference type="PROSITE" id="PS50109">
    <property type="entry name" value="HIS_KIN"/>
    <property type="match status" value="1"/>
</dbReference>
<dbReference type="SMART" id="SM00086">
    <property type="entry name" value="PAC"/>
    <property type="match status" value="3"/>
</dbReference>
<dbReference type="SMART" id="SM00091">
    <property type="entry name" value="PAS"/>
    <property type="match status" value="4"/>
</dbReference>
<dbReference type="InterPro" id="IPR013655">
    <property type="entry name" value="PAS_fold_3"/>
</dbReference>
<dbReference type="InterPro" id="IPR004358">
    <property type="entry name" value="Sig_transdc_His_kin-like_C"/>
</dbReference>
<evidence type="ECO:0000313" key="17">
    <source>
        <dbReference type="Proteomes" id="UP000477782"/>
    </source>
</evidence>
<feature type="domain" description="PAC" evidence="15">
    <location>
        <begin position="389"/>
        <end position="443"/>
    </location>
</feature>
<evidence type="ECO:0000256" key="1">
    <source>
        <dbReference type="ARBA" id="ARBA00000085"/>
    </source>
</evidence>
<dbReference type="Gene3D" id="1.10.287.130">
    <property type="match status" value="1"/>
</dbReference>
<dbReference type="InterPro" id="IPR036890">
    <property type="entry name" value="HATPase_C_sf"/>
</dbReference>
<dbReference type="InterPro" id="IPR005467">
    <property type="entry name" value="His_kinase_dom"/>
</dbReference>
<keyword evidence="7" id="KW-0067">ATP-binding</keyword>
<dbReference type="Pfam" id="PF12860">
    <property type="entry name" value="PAS_7"/>
    <property type="match status" value="1"/>
</dbReference>
<evidence type="ECO:0000256" key="5">
    <source>
        <dbReference type="ARBA" id="ARBA00022741"/>
    </source>
</evidence>
<dbReference type="SUPFAM" id="SSF52172">
    <property type="entry name" value="CheY-like"/>
    <property type="match status" value="1"/>
</dbReference>
<evidence type="ECO:0000256" key="11">
    <source>
        <dbReference type="PROSITE-ProRule" id="PRU00169"/>
    </source>
</evidence>
<keyword evidence="8" id="KW-0902">Two-component regulatory system</keyword>
<dbReference type="CDD" id="cd00130">
    <property type="entry name" value="PAS"/>
    <property type="match status" value="2"/>
</dbReference>
<evidence type="ECO:0000259" key="14">
    <source>
        <dbReference type="PROSITE" id="PS50112"/>
    </source>
</evidence>
<organism evidence="16 17">
    <name type="scientific">Tabrizicola oligotrophica</name>
    <dbReference type="NCBI Taxonomy" id="2710650"/>
    <lineage>
        <taxon>Bacteria</taxon>
        <taxon>Pseudomonadati</taxon>
        <taxon>Pseudomonadota</taxon>
        <taxon>Alphaproteobacteria</taxon>
        <taxon>Rhodobacterales</taxon>
        <taxon>Paracoccaceae</taxon>
        <taxon>Tabrizicola</taxon>
    </lineage>
</organism>
<keyword evidence="5" id="KW-0547">Nucleotide-binding</keyword>
<dbReference type="Pfam" id="PF08448">
    <property type="entry name" value="PAS_4"/>
    <property type="match status" value="2"/>
</dbReference>
<dbReference type="SMART" id="SM00448">
    <property type="entry name" value="REC"/>
    <property type="match status" value="1"/>
</dbReference>
<dbReference type="Gene3D" id="3.30.450.20">
    <property type="entry name" value="PAS domain"/>
    <property type="match status" value="5"/>
</dbReference>
<feature type="domain" description="PAC" evidence="15">
    <location>
        <begin position="795"/>
        <end position="848"/>
    </location>
</feature>
<feature type="domain" description="Response regulatory" evidence="13">
    <location>
        <begin position="1097"/>
        <end position="1216"/>
    </location>
</feature>
<evidence type="ECO:0000256" key="9">
    <source>
        <dbReference type="ARBA" id="ARBA00064003"/>
    </source>
</evidence>
<feature type="domain" description="PAS" evidence="14">
    <location>
        <begin position="572"/>
        <end position="645"/>
    </location>
</feature>
<dbReference type="GO" id="GO:0000155">
    <property type="term" value="F:phosphorelay sensor kinase activity"/>
    <property type="evidence" value="ECO:0007669"/>
    <property type="project" value="InterPro"/>
</dbReference>
<dbReference type="SUPFAM" id="SSF47384">
    <property type="entry name" value="Homodimeric domain of signal transducing histidine kinase"/>
    <property type="match status" value="1"/>
</dbReference>
<dbReference type="Gene3D" id="3.30.565.10">
    <property type="entry name" value="Histidine kinase-like ATPase, C-terminal domain"/>
    <property type="match status" value="1"/>
</dbReference>
<dbReference type="FunFam" id="1.10.287.130:FF:000002">
    <property type="entry name" value="Two-component osmosensing histidine kinase"/>
    <property type="match status" value="1"/>
</dbReference>
<reference evidence="16 17" key="1">
    <citation type="submission" date="2020-02" db="EMBL/GenBank/DDBJ databases">
        <authorList>
            <person name="Chen W.-M."/>
        </authorList>
    </citation>
    <scope>NUCLEOTIDE SEQUENCE [LARGE SCALE GENOMIC DNA]</scope>
    <source>
        <strain evidence="16 17">KMS-5</strain>
    </source>
</reference>
<keyword evidence="6" id="KW-0418">Kinase</keyword>
<dbReference type="InterPro" id="IPR035965">
    <property type="entry name" value="PAS-like_dom_sf"/>
</dbReference>
<dbReference type="SMART" id="SM00387">
    <property type="entry name" value="HATPase_c"/>
    <property type="match status" value="1"/>
</dbReference>
<evidence type="ECO:0000256" key="2">
    <source>
        <dbReference type="ARBA" id="ARBA00012438"/>
    </source>
</evidence>
<comment type="subunit">
    <text evidence="9">At low DSF concentrations, interacts with RpfF.</text>
</comment>
<comment type="caution">
    <text evidence="16">The sequence shown here is derived from an EMBL/GenBank/DDBJ whole genome shotgun (WGS) entry which is preliminary data.</text>
</comment>
<dbReference type="InterPro" id="IPR001610">
    <property type="entry name" value="PAC"/>
</dbReference>
<dbReference type="CDD" id="cd16922">
    <property type="entry name" value="HATPase_EvgS-ArcB-TorS-like"/>
    <property type="match status" value="1"/>
</dbReference>
<dbReference type="GO" id="GO:0005524">
    <property type="term" value="F:ATP binding"/>
    <property type="evidence" value="ECO:0007669"/>
    <property type="project" value="UniProtKB-KW"/>
</dbReference>
<gene>
    <name evidence="16" type="ORF">G4Z14_17790</name>
</gene>
<keyword evidence="4" id="KW-0808">Transferase</keyword>
<dbReference type="RefSeq" id="WP_164628183.1">
    <property type="nucleotide sequence ID" value="NZ_JAAIVJ010000021.1"/>
</dbReference>
<keyword evidence="3 11" id="KW-0597">Phosphoprotein</keyword>
<dbReference type="Gene3D" id="3.40.50.2300">
    <property type="match status" value="1"/>
</dbReference>
<evidence type="ECO:0000256" key="8">
    <source>
        <dbReference type="ARBA" id="ARBA00023012"/>
    </source>
</evidence>
<dbReference type="SUPFAM" id="SSF55874">
    <property type="entry name" value="ATPase domain of HSP90 chaperone/DNA topoisomerase II/histidine kinase"/>
    <property type="match status" value="1"/>
</dbReference>
<dbReference type="InterPro" id="IPR003594">
    <property type="entry name" value="HATPase_dom"/>
</dbReference>
<feature type="domain" description="PAC" evidence="15">
    <location>
        <begin position="649"/>
        <end position="702"/>
    </location>
</feature>
<dbReference type="EC" id="2.7.13.3" evidence="2"/>
<dbReference type="CDD" id="cd00082">
    <property type="entry name" value="HisKA"/>
    <property type="match status" value="1"/>
</dbReference>
<evidence type="ECO:0000259" key="12">
    <source>
        <dbReference type="PROSITE" id="PS50109"/>
    </source>
</evidence>
<dbReference type="Proteomes" id="UP000477782">
    <property type="component" value="Unassembled WGS sequence"/>
</dbReference>
<dbReference type="EMBL" id="JAAIVJ010000021">
    <property type="protein sequence ID" value="NEY92141.1"/>
    <property type="molecule type" value="Genomic_DNA"/>
</dbReference>
<dbReference type="InterPro" id="IPR003661">
    <property type="entry name" value="HisK_dim/P_dom"/>
</dbReference>
<dbReference type="Pfam" id="PF02518">
    <property type="entry name" value="HATPase_c"/>
    <property type="match status" value="1"/>
</dbReference>
<dbReference type="SUPFAM" id="SSF55785">
    <property type="entry name" value="PYP-like sensor domain (PAS domain)"/>
    <property type="match status" value="5"/>
</dbReference>
<evidence type="ECO:0000256" key="3">
    <source>
        <dbReference type="ARBA" id="ARBA00022553"/>
    </source>
</evidence>
<evidence type="ECO:0000256" key="4">
    <source>
        <dbReference type="ARBA" id="ARBA00022679"/>
    </source>
</evidence>
<sequence>MQKPADGLSEAWNSRATAFSVGLLCDLLQTPDAEADAAAAVALARLAGFAGADRACLVRLETPGSPEIAADWDATGVQGGNRWGHDIVQAAPADWLSALRGGEPVVVPAIAALSPDLQPLASPGTAPDGTPDGTLALLPLAEAGNLSGLVILQARHADNSLAGNDFRALAPVTAGVMALLRRADAARSRTTGAMAYSRLQAILDAIPDIVSEVDADGRYTYMHTSRPEELKDPVEDMLGKTVEEALPVEIAIQRREIMSELDAGLKPESRLYPFDTAMGMHWFHLTAARRAPYGPDDRHGYLFISRDVTREFEEQRTLERLSEVAKRSSNLVIVTDTEGHIEWVNETYERHTGYSLDEVRGTRPGAVLQTDKTDPATRARISAALLACKPVSVEILNQKKNGEEYWVQLDIKPLLDKDGRHTGFIGILIDLTERKQKAAELEAITRQALAARQRMTEAIESLDDGLILFDADDRMVIANGRYREFYAVGDQPLNPGIRFEDIVRGSLARGQPPEAVGREEAWLAERMAAHQSGGIIGEQTLRDGRIVRICERRTPAGELVALYSDITEMKAAEQRLLDVIEGSQFGTWEWHISTGVQQINEQWATMLGYTYDELQPMSYEIWERMLHPDDAASVNDKIERCMTAGVDTYEAEYRLRHKAGHWMWVMDRGRVISRRADGAAEFIVGVQIDLSVQKGREEALIRAKADLERSMADRASAEKRFLDIASVSEDWFWEQDKDLRFTFLSHRESLDSIGVPTESLIGSTFRERVAANPDVRASADWDQLFARIDARKPFRDFVYRAPLEANQDEHWLRISGSPIFDIAGGFMGYRGVGSDVTDLYIAKARAEAASHAKSMFLANMSHEIRTPLNGVLGMAELLATSLVDQEHKRMIGTIRESGEALLNILNDILDMSKIEAGKMELEAEPFNPVELATRVEDLHSLRAEEKGLTFELLTGSGADLPRIGDPYRVRQILHNLVSNSIKFTEQGEVTVKLSGKKDRPLVIEVRDTGIGMTPEQVLRLYEDFSQADNSVTRRFGGTGLGMAITRTLVEMMGGEISVESELGQGTTTRVSLPLPVSDAALETDKVDAEMISLDGMRILAADDNKTNCEVLEKMLLRKGALVTIVNDGQQAVQAWAPGRYDVVLLDIAMPVMDGVTALHKIRALEDESGCAATPIVAVTANAMSHQVAEYLIAGFDSCVTKPVNITNLAKLVRTLVP</sequence>
<dbReference type="InterPro" id="IPR000014">
    <property type="entry name" value="PAS"/>
</dbReference>
<feature type="domain" description="PAS" evidence="14">
    <location>
        <begin position="317"/>
        <end position="361"/>
    </location>
</feature>
<name>A0A6M0QYP3_9RHOB</name>
<dbReference type="Pfam" id="PF08447">
    <property type="entry name" value="PAS_3"/>
    <property type="match status" value="1"/>
</dbReference>
<evidence type="ECO:0000256" key="7">
    <source>
        <dbReference type="ARBA" id="ARBA00022840"/>
    </source>
</evidence>
<feature type="domain" description="Histidine kinase" evidence="12">
    <location>
        <begin position="859"/>
        <end position="1076"/>
    </location>
</feature>
<protein>
    <recommendedName>
        <fullName evidence="10">Sensory/regulatory protein RpfC</fullName>
        <ecNumber evidence="2">2.7.13.3</ecNumber>
    </recommendedName>
</protein>
<accession>A0A6M0QYP3</accession>
<dbReference type="AlphaFoldDB" id="A0A6M0QYP3"/>
<comment type="catalytic activity">
    <reaction evidence="1">
        <text>ATP + protein L-histidine = ADP + protein N-phospho-L-histidine.</text>
        <dbReference type="EC" id="2.7.13.3"/>
    </reaction>
</comment>
<dbReference type="Pfam" id="PF00072">
    <property type="entry name" value="Response_reg"/>
    <property type="match status" value="1"/>
</dbReference>
<dbReference type="FunFam" id="3.30.565.10:FF:000010">
    <property type="entry name" value="Sensor histidine kinase RcsC"/>
    <property type="match status" value="1"/>
</dbReference>
<keyword evidence="17" id="KW-1185">Reference proteome</keyword>
<dbReference type="Pfam" id="PF00512">
    <property type="entry name" value="HisKA"/>
    <property type="match status" value="1"/>
</dbReference>
<dbReference type="CDD" id="cd17546">
    <property type="entry name" value="REC_hyHK_CKI1_RcsC-like"/>
    <property type="match status" value="1"/>
</dbReference>
<dbReference type="PROSITE" id="PS50112">
    <property type="entry name" value="PAS"/>
    <property type="match status" value="2"/>
</dbReference>
<evidence type="ECO:0000313" key="16">
    <source>
        <dbReference type="EMBL" id="NEY92141.1"/>
    </source>
</evidence>
<dbReference type="InterPro" id="IPR011006">
    <property type="entry name" value="CheY-like_superfamily"/>
</dbReference>
<dbReference type="PRINTS" id="PR00344">
    <property type="entry name" value="BCTRLSENSOR"/>
</dbReference>
<dbReference type="PROSITE" id="PS50113">
    <property type="entry name" value="PAC"/>
    <property type="match status" value="3"/>
</dbReference>
<dbReference type="PANTHER" id="PTHR43047">
    <property type="entry name" value="TWO-COMPONENT HISTIDINE PROTEIN KINASE"/>
    <property type="match status" value="1"/>
</dbReference>